<feature type="domain" description="Acyl-CoA oxidase/dehydrogenase middle" evidence="8">
    <location>
        <begin position="122"/>
        <end position="219"/>
    </location>
</feature>
<dbReference type="SUPFAM" id="SSF47203">
    <property type="entry name" value="Acyl-CoA dehydrogenase C-terminal domain-like"/>
    <property type="match status" value="1"/>
</dbReference>
<evidence type="ECO:0000256" key="4">
    <source>
        <dbReference type="ARBA" id="ARBA00022827"/>
    </source>
</evidence>
<dbReference type="EMBL" id="BORC01000002">
    <property type="protein sequence ID" value="GIN61722.1"/>
    <property type="molecule type" value="Genomic_DNA"/>
</dbReference>
<dbReference type="AlphaFoldDB" id="A0A919WH92"/>
<keyword evidence="4 6" id="KW-0274">FAD</keyword>
<organism evidence="10 11">
    <name type="scientific">Robertmurraya siralis</name>
    <dbReference type="NCBI Taxonomy" id="77777"/>
    <lineage>
        <taxon>Bacteria</taxon>
        <taxon>Bacillati</taxon>
        <taxon>Bacillota</taxon>
        <taxon>Bacilli</taxon>
        <taxon>Bacillales</taxon>
        <taxon>Bacillaceae</taxon>
        <taxon>Robertmurraya</taxon>
    </lineage>
</organism>
<evidence type="ECO:0000259" key="9">
    <source>
        <dbReference type="Pfam" id="PF02771"/>
    </source>
</evidence>
<dbReference type="InterPro" id="IPR009100">
    <property type="entry name" value="AcylCoA_DH/oxidase_NM_dom_sf"/>
</dbReference>
<dbReference type="Pfam" id="PF02771">
    <property type="entry name" value="Acyl-CoA_dh_N"/>
    <property type="match status" value="1"/>
</dbReference>
<evidence type="ECO:0000256" key="2">
    <source>
        <dbReference type="ARBA" id="ARBA00009347"/>
    </source>
</evidence>
<dbReference type="FunFam" id="1.10.540.10:FF:000009">
    <property type="entry name" value="Probable acyl-CoA dehydrogenase"/>
    <property type="match status" value="1"/>
</dbReference>
<comment type="similarity">
    <text evidence="2 6">Belongs to the acyl-CoA dehydrogenase family.</text>
</comment>
<comment type="cofactor">
    <cofactor evidence="1 6">
        <name>FAD</name>
        <dbReference type="ChEBI" id="CHEBI:57692"/>
    </cofactor>
</comment>
<dbReference type="Gene3D" id="1.10.540.10">
    <property type="entry name" value="Acyl-CoA dehydrogenase/oxidase, N-terminal domain"/>
    <property type="match status" value="1"/>
</dbReference>
<dbReference type="PANTHER" id="PTHR43884:SF12">
    <property type="entry name" value="ISOVALERYL-COA DEHYDROGENASE, MITOCHONDRIAL-RELATED"/>
    <property type="match status" value="1"/>
</dbReference>
<dbReference type="InterPro" id="IPR037069">
    <property type="entry name" value="AcylCoA_DH/ox_N_sf"/>
</dbReference>
<evidence type="ECO:0000256" key="3">
    <source>
        <dbReference type="ARBA" id="ARBA00022630"/>
    </source>
</evidence>
<keyword evidence="11" id="KW-1185">Reference proteome</keyword>
<dbReference type="FunFam" id="2.40.110.10:FF:000002">
    <property type="entry name" value="Acyl-CoA dehydrogenase fadE12"/>
    <property type="match status" value="1"/>
</dbReference>
<comment type="caution">
    <text evidence="10">The sequence shown here is derived from an EMBL/GenBank/DDBJ whole genome shotgun (WGS) entry which is preliminary data.</text>
</comment>
<sequence>MQYLFLQEEHEIFRKALRKFLEKEAYPFYGEWEEAREIPREFWRKMGSQGYLCPDVEEKYGGSGVDWGFSVIINEELEKVGSGLVGIGLHSDIVIPYITSYGTEEQKQRWLPKCVTGEMITAIAMTEPGTGSDLASIEATAKLDGDVYVLNGQKTFITNGIHADLIIVACKTDVNTSPKHKGISLLVVERGTPGFSRGRKLNKVGMHCQDTAELIFEDCLVPKENLLGEEGKGFLYLMEKLQQERLVVAIAAQAAAEKMLESTLSYIKSREAFGKPISKFQNTQFKVAEMATDIEMGRAFLNQLIYEHMQGEDVVTKVSMAKWRLTENARKIATECMQLHGGYGYMEEYEIARRYRDIPVASIYAGTNEIMKTIIAKNMGL</sequence>
<dbReference type="GO" id="GO:0050660">
    <property type="term" value="F:flavin adenine dinucleotide binding"/>
    <property type="evidence" value="ECO:0007669"/>
    <property type="project" value="InterPro"/>
</dbReference>
<dbReference type="PROSITE" id="PS00073">
    <property type="entry name" value="ACYL_COA_DH_2"/>
    <property type="match status" value="1"/>
</dbReference>
<name>A0A919WH92_9BACI</name>
<evidence type="ECO:0000313" key="11">
    <source>
        <dbReference type="Proteomes" id="UP000682111"/>
    </source>
</evidence>
<evidence type="ECO:0000256" key="6">
    <source>
        <dbReference type="RuleBase" id="RU362125"/>
    </source>
</evidence>
<dbReference type="GO" id="GO:0003995">
    <property type="term" value="F:acyl-CoA dehydrogenase activity"/>
    <property type="evidence" value="ECO:0007669"/>
    <property type="project" value="InterPro"/>
</dbReference>
<dbReference type="Gene3D" id="2.40.110.10">
    <property type="entry name" value="Butyryl-CoA Dehydrogenase, subunit A, domain 2"/>
    <property type="match status" value="1"/>
</dbReference>
<keyword evidence="3 6" id="KW-0285">Flavoprotein</keyword>
<dbReference type="InterPro" id="IPR013786">
    <property type="entry name" value="AcylCoA_DH/ox_N"/>
</dbReference>
<keyword evidence="5 6" id="KW-0560">Oxidoreductase</keyword>
<dbReference type="Pfam" id="PF02770">
    <property type="entry name" value="Acyl-CoA_dh_M"/>
    <property type="match status" value="1"/>
</dbReference>
<feature type="domain" description="Acyl-CoA dehydrogenase/oxidase C-terminal" evidence="7">
    <location>
        <begin position="231"/>
        <end position="379"/>
    </location>
</feature>
<dbReference type="InterPro" id="IPR006091">
    <property type="entry name" value="Acyl-CoA_Oxase/DH_mid-dom"/>
</dbReference>
<dbReference type="OrthoDB" id="9802447at2"/>
<dbReference type="PANTHER" id="PTHR43884">
    <property type="entry name" value="ACYL-COA DEHYDROGENASE"/>
    <property type="match status" value="1"/>
</dbReference>
<dbReference type="SUPFAM" id="SSF56645">
    <property type="entry name" value="Acyl-CoA dehydrogenase NM domain-like"/>
    <property type="match status" value="1"/>
</dbReference>
<dbReference type="Proteomes" id="UP000682111">
    <property type="component" value="Unassembled WGS sequence"/>
</dbReference>
<protein>
    <submittedName>
        <fullName evidence="10">Acyl-CoA dehydrogenase</fullName>
    </submittedName>
</protein>
<dbReference type="InterPro" id="IPR046373">
    <property type="entry name" value="Acyl-CoA_Oxase/DH_mid-dom_sf"/>
</dbReference>
<dbReference type="FunFam" id="1.20.140.10:FF:000001">
    <property type="entry name" value="Acyl-CoA dehydrogenase"/>
    <property type="match status" value="1"/>
</dbReference>
<dbReference type="InterPro" id="IPR006089">
    <property type="entry name" value="Acyl-CoA_DH_CS"/>
</dbReference>
<dbReference type="InterPro" id="IPR009075">
    <property type="entry name" value="AcylCo_DH/oxidase_C"/>
</dbReference>
<dbReference type="Pfam" id="PF00441">
    <property type="entry name" value="Acyl-CoA_dh_1"/>
    <property type="match status" value="1"/>
</dbReference>
<dbReference type="InterPro" id="IPR036250">
    <property type="entry name" value="AcylCo_DH-like_C"/>
</dbReference>
<evidence type="ECO:0000313" key="10">
    <source>
        <dbReference type="EMBL" id="GIN61722.1"/>
    </source>
</evidence>
<accession>A0A919WH92</accession>
<evidence type="ECO:0000259" key="7">
    <source>
        <dbReference type="Pfam" id="PF00441"/>
    </source>
</evidence>
<feature type="domain" description="Acyl-CoA dehydrogenase/oxidase N-terminal" evidence="9">
    <location>
        <begin position="8"/>
        <end position="118"/>
    </location>
</feature>
<proteinExistence type="inferred from homology"/>
<reference evidence="10" key="1">
    <citation type="submission" date="2021-03" db="EMBL/GenBank/DDBJ databases">
        <title>Antimicrobial resistance genes in bacteria isolated from Japanese honey, and their potential for conferring macrolide and lincosamide resistance in the American foulbrood pathogen Paenibacillus larvae.</title>
        <authorList>
            <person name="Okamoto M."/>
            <person name="Kumagai M."/>
            <person name="Kanamori H."/>
            <person name="Takamatsu D."/>
        </authorList>
    </citation>
    <scope>NUCLEOTIDE SEQUENCE</scope>
    <source>
        <strain evidence="10">J27TS8</strain>
    </source>
</reference>
<gene>
    <name evidence="10" type="ORF">J27TS8_17150</name>
</gene>
<evidence type="ECO:0000259" key="8">
    <source>
        <dbReference type="Pfam" id="PF02770"/>
    </source>
</evidence>
<evidence type="ECO:0000256" key="5">
    <source>
        <dbReference type="ARBA" id="ARBA00023002"/>
    </source>
</evidence>
<dbReference type="RefSeq" id="WP_137744183.1">
    <property type="nucleotide sequence ID" value="NZ_BORC01000002.1"/>
</dbReference>
<dbReference type="Gene3D" id="1.20.140.10">
    <property type="entry name" value="Butyryl-CoA Dehydrogenase, subunit A, domain 3"/>
    <property type="match status" value="1"/>
</dbReference>
<evidence type="ECO:0000256" key="1">
    <source>
        <dbReference type="ARBA" id="ARBA00001974"/>
    </source>
</evidence>